<dbReference type="AlphaFoldDB" id="A0ABD1C7I5"/>
<dbReference type="EMBL" id="JBANAX010000031">
    <property type="protein sequence ID" value="KAL1225433.1"/>
    <property type="molecule type" value="Genomic_DNA"/>
</dbReference>
<dbReference type="PANTHER" id="PTHR33710:SF62">
    <property type="entry name" value="DUF4283 DOMAIN PROTEIN"/>
    <property type="match status" value="1"/>
</dbReference>
<protein>
    <submittedName>
        <fullName evidence="1">Uncharacterized protein</fullName>
    </submittedName>
</protein>
<accession>A0ABD1C7I5</accession>
<keyword evidence="2" id="KW-1185">Reference proteome</keyword>
<comment type="caution">
    <text evidence="1">The sequence shown here is derived from an EMBL/GenBank/DDBJ whole genome shotgun (WGS) entry which is preliminary data.</text>
</comment>
<dbReference type="Proteomes" id="UP001558713">
    <property type="component" value="Unassembled WGS sequence"/>
</dbReference>
<dbReference type="PANTHER" id="PTHR33710">
    <property type="entry name" value="BNAC02G09200D PROTEIN"/>
    <property type="match status" value="1"/>
</dbReference>
<organism evidence="1 2">
    <name type="scientific">Cardamine amara subsp. amara</name>
    <dbReference type="NCBI Taxonomy" id="228776"/>
    <lineage>
        <taxon>Eukaryota</taxon>
        <taxon>Viridiplantae</taxon>
        <taxon>Streptophyta</taxon>
        <taxon>Embryophyta</taxon>
        <taxon>Tracheophyta</taxon>
        <taxon>Spermatophyta</taxon>
        <taxon>Magnoliopsida</taxon>
        <taxon>eudicotyledons</taxon>
        <taxon>Gunneridae</taxon>
        <taxon>Pentapetalae</taxon>
        <taxon>rosids</taxon>
        <taxon>malvids</taxon>
        <taxon>Brassicales</taxon>
        <taxon>Brassicaceae</taxon>
        <taxon>Cardamineae</taxon>
        <taxon>Cardamine</taxon>
    </lineage>
</organism>
<name>A0ABD1C7I5_CARAN</name>
<gene>
    <name evidence="1" type="ORF">V5N11_009084</name>
</gene>
<sequence length="160" mass="19195">MMEMDSTSNDFTWSGTRNNQCIQCKLDRCFGKLDRCFGNTALFSMFPHAHQWFLQKLESDHKPVLVKFTNDKELFRGQLQFDKRWAEDPTFLEVIHRSWNRDKSNIPKPMMVRTAHCRRAISLWKKKSWSNSEIGIKRLRDELTAQDESRNPFFYRINQE</sequence>
<proteinExistence type="predicted"/>
<evidence type="ECO:0000313" key="2">
    <source>
        <dbReference type="Proteomes" id="UP001558713"/>
    </source>
</evidence>
<dbReference type="SUPFAM" id="SSF56219">
    <property type="entry name" value="DNase I-like"/>
    <property type="match status" value="1"/>
</dbReference>
<reference evidence="1 2" key="1">
    <citation type="submission" date="2024-04" db="EMBL/GenBank/DDBJ databases">
        <title>Genome assembly C_amara_ONT_v2.</title>
        <authorList>
            <person name="Yant L."/>
            <person name="Moore C."/>
            <person name="Slenker M."/>
        </authorList>
    </citation>
    <scope>NUCLEOTIDE SEQUENCE [LARGE SCALE GENOMIC DNA]</scope>
    <source>
        <tissue evidence="1">Leaf</tissue>
    </source>
</reference>
<evidence type="ECO:0000313" key="1">
    <source>
        <dbReference type="EMBL" id="KAL1225433.1"/>
    </source>
</evidence>
<dbReference type="InterPro" id="IPR036691">
    <property type="entry name" value="Endo/exonu/phosph_ase_sf"/>
</dbReference>